<dbReference type="InterPro" id="IPR016181">
    <property type="entry name" value="Acyl_CoA_acyltransferase"/>
</dbReference>
<sequence length="200" mass="23581">MLYQLAHIIRDKFPWLWLFVGRINSLLFHIRYHKNLKDIPLILKKHSIGYNIETISKYNITELAIFFQQQPNDAYTFFKPHGFEEKELKKLVDDKSFLAYMVKKEQKIVGYFFMRCSFLGKAYRGYMTDYKHRRMGINKLMGMCATDICQTLNIPMYGSISPANEASLKSAAKINDIKIIETLSNGDYLIQYLPKEHCRK</sequence>
<evidence type="ECO:0000313" key="2">
    <source>
        <dbReference type="Proteomes" id="UP000229102"/>
    </source>
</evidence>
<dbReference type="Proteomes" id="UP000229102">
    <property type="component" value="Unassembled WGS sequence"/>
</dbReference>
<dbReference type="Gene3D" id="3.40.630.30">
    <property type="match status" value="1"/>
</dbReference>
<reference evidence="1 2" key="1">
    <citation type="submission" date="2017-11" db="EMBL/GenBank/DDBJ databases">
        <title>Genome sequencing of Prevotella intermedia KCOM 2698.</title>
        <authorList>
            <person name="Kook J.-K."/>
            <person name="Park S.-N."/>
            <person name="Lim Y.K."/>
        </authorList>
    </citation>
    <scope>NUCLEOTIDE SEQUENCE [LARGE SCALE GENOMIC DNA]</scope>
    <source>
        <strain evidence="1 2">KCOM 2698</strain>
    </source>
</reference>
<dbReference type="AlphaFoldDB" id="A0AAJ3VEQ8"/>
<proteinExistence type="predicted"/>
<protein>
    <submittedName>
        <fullName evidence="1">Transcriptional regulator</fullName>
    </submittedName>
</protein>
<comment type="caution">
    <text evidence="1">The sequence shown here is derived from an EMBL/GenBank/DDBJ whole genome shotgun (WGS) entry which is preliminary data.</text>
</comment>
<gene>
    <name evidence="1" type="ORF">CTM53_01060</name>
</gene>
<organism evidence="1 2">
    <name type="scientific">Prevotella intermedia</name>
    <dbReference type="NCBI Taxonomy" id="28131"/>
    <lineage>
        <taxon>Bacteria</taxon>
        <taxon>Pseudomonadati</taxon>
        <taxon>Bacteroidota</taxon>
        <taxon>Bacteroidia</taxon>
        <taxon>Bacteroidales</taxon>
        <taxon>Prevotellaceae</taxon>
        <taxon>Prevotella</taxon>
    </lineage>
</organism>
<dbReference type="EMBL" id="PENF01000001">
    <property type="protein sequence ID" value="PJI20907.1"/>
    <property type="molecule type" value="Genomic_DNA"/>
</dbReference>
<dbReference type="SUPFAM" id="SSF55729">
    <property type="entry name" value="Acyl-CoA N-acyltransferases (Nat)"/>
    <property type="match status" value="1"/>
</dbReference>
<evidence type="ECO:0000313" key="1">
    <source>
        <dbReference type="EMBL" id="PJI20907.1"/>
    </source>
</evidence>
<name>A0AAJ3VEQ8_PREIN</name>
<accession>A0AAJ3VEQ8</accession>